<reference evidence="3 4" key="1">
    <citation type="submission" date="2021-12" db="EMBL/GenBank/DDBJ databases">
        <title>Genome sequencing of bacteria with rrn-lacking chromosome and rrn-plasmid.</title>
        <authorList>
            <person name="Anda M."/>
            <person name="Iwasaki W."/>
        </authorList>
    </citation>
    <scope>NUCLEOTIDE SEQUENCE [LARGE SCALE GENOMIC DNA]</scope>
    <source>
        <strain evidence="3 4">NBRC 15940</strain>
    </source>
</reference>
<dbReference type="CDD" id="cd03809">
    <property type="entry name" value="GT4_MtfB-like"/>
    <property type="match status" value="1"/>
</dbReference>
<dbReference type="PANTHER" id="PTHR46401">
    <property type="entry name" value="GLYCOSYLTRANSFERASE WBBK-RELATED"/>
    <property type="match status" value="1"/>
</dbReference>
<organism evidence="3 4">
    <name type="scientific">Persicobacter diffluens</name>
    <dbReference type="NCBI Taxonomy" id="981"/>
    <lineage>
        <taxon>Bacteria</taxon>
        <taxon>Pseudomonadati</taxon>
        <taxon>Bacteroidota</taxon>
        <taxon>Cytophagia</taxon>
        <taxon>Cytophagales</taxon>
        <taxon>Persicobacteraceae</taxon>
        <taxon>Persicobacter</taxon>
    </lineage>
</organism>
<dbReference type="SUPFAM" id="SSF53756">
    <property type="entry name" value="UDP-Glycosyltransferase/glycogen phosphorylase"/>
    <property type="match status" value="1"/>
</dbReference>
<dbReference type="PANTHER" id="PTHR46401:SF2">
    <property type="entry name" value="GLYCOSYLTRANSFERASE WBBK-RELATED"/>
    <property type="match status" value="1"/>
</dbReference>
<evidence type="ECO:0000256" key="1">
    <source>
        <dbReference type="ARBA" id="ARBA00022679"/>
    </source>
</evidence>
<evidence type="ECO:0000313" key="4">
    <source>
        <dbReference type="Proteomes" id="UP001310022"/>
    </source>
</evidence>
<accession>A0AAN5AJC7</accession>
<dbReference type="Pfam" id="PF00534">
    <property type="entry name" value="Glycos_transf_1"/>
    <property type="match status" value="1"/>
</dbReference>
<feature type="domain" description="Glycosyl transferase family 1" evidence="2">
    <location>
        <begin position="193"/>
        <end position="350"/>
    </location>
</feature>
<dbReference type="Gene3D" id="3.40.50.2000">
    <property type="entry name" value="Glycogen Phosphorylase B"/>
    <property type="match status" value="2"/>
</dbReference>
<keyword evidence="1 3" id="KW-0808">Transferase</keyword>
<name>A0AAN5AJC7_9BACT</name>
<dbReference type="RefSeq" id="WP_338237031.1">
    <property type="nucleotide sequence ID" value="NZ_BQKE01000001.1"/>
</dbReference>
<evidence type="ECO:0000259" key="2">
    <source>
        <dbReference type="Pfam" id="PF00534"/>
    </source>
</evidence>
<protein>
    <submittedName>
        <fullName evidence="3">Glycosyl transferase</fullName>
    </submittedName>
</protein>
<sequence length="378" mass="43825">MRKIVIDATNIGLGGGVTHLIELLKHSHLCESQIIVYASENTLARLDGDRVIKRTHPLLNKSIFHRIFYQKVYFDRELFREKEAILFSITGDYSGTFSPMVGMSRNMLLYEREHWDYLNNPKESLKFFLGYLRQRRSFRKAKHIIFISKYAQQYVSDKLNLPTSKSTVIHHGVSRRFVNSPSCNDSINDFSVKRPFVFTYVSTIHTYKNHVPLIEAVGQLRKEGFPVKLRIIGGIINRKAGKAMFSAMKKVDRSCLFIEYLEHQPYEEIEKHYKNSHGLVYSSTCENMPNILIEAMSSGVPIACSDKQPMPEFLKGNGYYFDALDVMSVKNAMINLMEDPKASKEMAERNMEEVQKYSWEKTAKESFSILKRVYDNHK</sequence>
<dbReference type="InterPro" id="IPR001296">
    <property type="entry name" value="Glyco_trans_1"/>
</dbReference>
<proteinExistence type="predicted"/>
<dbReference type="GO" id="GO:0009103">
    <property type="term" value="P:lipopolysaccharide biosynthetic process"/>
    <property type="evidence" value="ECO:0007669"/>
    <property type="project" value="TreeGrafter"/>
</dbReference>
<comment type="caution">
    <text evidence="3">The sequence shown here is derived from an EMBL/GenBank/DDBJ whole genome shotgun (WGS) entry which is preliminary data.</text>
</comment>
<evidence type="ECO:0000313" key="3">
    <source>
        <dbReference type="EMBL" id="GJM61495.1"/>
    </source>
</evidence>
<dbReference type="GO" id="GO:0016757">
    <property type="term" value="F:glycosyltransferase activity"/>
    <property type="evidence" value="ECO:0007669"/>
    <property type="project" value="InterPro"/>
</dbReference>
<keyword evidence="4" id="KW-1185">Reference proteome</keyword>
<dbReference type="AlphaFoldDB" id="A0AAN5AJC7"/>
<dbReference type="Proteomes" id="UP001310022">
    <property type="component" value="Unassembled WGS sequence"/>
</dbReference>
<dbReference type="EMBL" id="BQKE01000001">
    <property type="protein sequence ID" value="GJM61495.1"/>
    <property type="molecule type" value="Genomic_DNA"/>
</dbReference>
<gene>
    <name evidence="3" type="ORF">PEDI_20470</name>
</gene>